<dbReference type="Proteomes" id="UP000294933">
    <property type="component" value="Unassembled WGS sequence"/>
</dbReference>
<sequence>MLHWLCSKGVSRIQIPMPEILTIEIFQFHLVILNVQSGAWIFGLNNFGLILLVG</sequence>
<dbReference type="AlphaFoldDB" id="A0A4R5XER0"/>
<accession>A0A4R5XER0</accession>
<proteinExistence type="predicted"/>
<dbReference type="EMBL" id="ML170156">
    <property type="protein sequence ID" value="TDL29045.1"/>
    <property type="molecule type" value="Genomic_DNA"/>
</dbReference>
<keyword evidence="2" id="KW-1185">Reference proteome</keyword>
<gene>
    <name evidence="1" type="ORF">BD410DRAFT_1922</name>
</gene>
<reference evidence="1 2" key="1">
    <citation type="submission" date="2018-06" db="EMBL/GenBank/DDBJ databases">
        <title>A transcriptomic atlas of mushroom development highlights an independent origin of complex multicellularity.</title>
        <authorList>
            <consortium name="DOE Joint Genome Institute"/>
            <person name="Krizsan K."/>
            <person name="Almasi E."/>
            <person name="Merenyi Z."/>
            <person name="Sahu N."/>
            <person name="Viragh M."/>
            <person name="Koszo T."/>
            <person name="Mondo S."/>
            <person name="Kiss B."/>
            <person name="Balint B."/>
            <person name="Kues U."/>
            <person name="Barry K."/>
            <person name="Hegedus J.C."/>
            <person name="Henrissat B."/>
            <person name="Johnson J."/>
            <person name="Lipzen A."/>
            <person name="Ohm R."/>
            <person name="Nagy I."/>
            <person name="Pangilinan J."/>
            <person name="Yan J."/>
            <person name="Xiong Y."/>
            <person name="Grigoriev I.V."/>
            <person name="Hibbett D.S."/>
            <person name="Nagy L.G."/>
        </authorList>
    </citation>
    <scope>NUCLEOTIDE SEQUENCE [LARGE SCALE GENOMIC DNA]</scope>
    <source>
        <strain evidence="1 2">SZMC22713</strain>
    </source>
</reference>
<evidence type="ECO:0000313" key="2">
    <source>
        <dbReference type="Proteomes" id="UP000294933"/>
    </source>
</evidence>
<dbReference type="VEuPathDB" id="FungiDB:BD410DRAFT_1922"/>
<protein>
    <submittedName>
        <fullName evidence="1">Uncharacterized protein</fullName>
    </submittedName>
</protein>
<name>A0A4R5XER0_9AGAM</name>
<organism evidence="1 2">
    <name type="scientific">Rickenella mellea</name>
    <dbReference type="NCBI Taxonomy" id="50990"/>
    <lineage>
        <taxon>Eukaryota</taxon>
        <taxon>Fungi</taxon>
        <taxon>Dikarya</taxon>
        <taxon>Basidiomycota</taxon>
        <taxon>Agaricomycotina</taxon>
        <taxon>Agaricomycetes</taxon>
        <taxon>Hymenochaetales</taxon>
        <taxon>Rickenellaceae</taxon>
        <taxon>Rickenella</taxon>
    </lineage>
</organism>
<evidence type="ECO:0000313" key="1">
    <source>
        <dbReference type="EMBL" id="TDL29045.1"/>
    </source>
</evidence>